<evidence type="ECO:0000256" key="4">
    <source>
        <dbReference type="ARBA" id="ARBA00022833"/>
    </source>
</evidence>
<dbReference type="STRING" id="30019.A0A0M4ETU8"/>
<dbReference type="SMR" id="A0A0M4ETU8"/>
<dbReference type="SUPFAM" id="SSF57903">
    <property type="entry name" value="FYVE/PHD zinc finger"/>
    <property type="match status" value="1"/>
</dbReference>
<feature type="compositionally biased region" description="Basic and acidic residues" evidence="6">
    <location>
        <begin position="495"/>
        <end position="511"/>
    </location>
</feature>
<dbReference type="PANTHER" id="PTHR46591:SF1">
    <property type="entry name" value="ZINC FINGER FYVE DOMAIN-CONTAINING PROTEIN 26"/>
    <property type="match status" value="1"/>
</dbReference>
<keyword evidence="2" id="KW-0479">Metal-binding</keyword>
<evidence type="ECO:0000313" key="8">
    <source>
        <dbReference type="EMBL" id="ALC46367.1"/>
    </source>
</evidence>
<sequence>MQVFIKSLRGHGTQAYSERVQALLISLPYPILQILQKLYEQYKFQVGRIISAALKQMLEDDACNIDSNSSSHAAFISVLANFPTPILEANTLQRKITDCLSSVNYSNNEHIMLALVARQDAQLLQMVLQAQQEAHLSGKEVALSKQLVLHLALDKREHFVPRLCQQLKSFDCIEDAALKNHLLILRLANEFAVGSQTLNELDELEPTLAAFDLAAAPEELQEVQQFFHADFQRLNVLIKFLQQFSDTYKGIKVDALLRTPGVLTLLYEQHIECDNELTQELIESCYKWQQQTPTLKCVRNEELLTLSYYSALCLVYDLILERHTQSLRSQLSILSAQLRQLHELSTFCALLEDIFQLVFMRWEQLESHNNSKAAAEDDDDEQYVDDDATPPRLEPHNAQRTGKPRAGFICRAPVLYALFTYLKSVVTKKLHTQDYKCAAEEQQRRFQRLVDAISEALWKYSVLQKIDQTLSKATPSLSCQLQPEQLLQLVQPHSHANEKASSDDESRERCYHASSLTRRKSRRQRRAASFSGAASTSKADMHTLEQCRARAQQLLQNGGTKAEAEASLVEAPAAERSIIPKMLSTPEQLAIMALALKNFDDVKYIIETFHLEHSQLSRELQFMEHQQQIKQKLATIYANYEVLAGETNAASSSNTSTVEQIKRVAAKGFELSKIISVVDNFAQSQKLQQSEEFKTLLQRYSNNAQHAYLQQFEERNLNALILCDLIINLKFNREITSNILLIIKRQQQQQQQLQQPETPHAPANTSEREIGAMHLLQNLCHCMRLLETAGRKPALNELLYRHSYPLRPAALALQLQREAAFNTIYAKTSADYAHLPELRSHATHFQQLKSRFNYYTRFCSYLQQLSRLLQLRAANVTYSNTELLHYDPYQIIGELLYDCNITPLELESHVSALQLNLVHVIALNICPQLAPSMVAPVKRRLLQPQKQASIHNYLVQHNLLLAQLLQALQLGDLPPNEESSLNFSFLRQLMQLPEMSTLCLMHEENLVLTALHAYRLDFECLERLQLPKELQLRILLLGMCGQTETAAQLHARIDGLISALIVEDAKHIQLVAHMHDLAARARFLQQHFTKISSSQLAKELIERTLQHRDAAQQINPQLCQELEHTLSDISIYASVSTLLQFESWPQAYDFGRQTPNVIFEQLLQGQHYELCYNWCGVVQLAQSTAQQRTCLQTLLEALLELSDDHVLDVHLLRIAELFPAAVLVNFLDTHKDKLRSLDLLQWAIDYLQQHAKETRIYGNYQISLEMLRQLPATERSCFWPLLRSPLLIVELLVMNARLELLERLLKPARAKLQQQPPQSPCSYCFEKRGHAYDVQSSAVGGAAKQHFQLGHSHAEAFILLNFNAYQQDHIITNDCIDLLLRIYSSKALDYNIAQVREQEPGSLGTDVQNSLDSLCDAFQLPKQAPTREQWIPDEQASHCMCCRRSAFTMLMRRHHCRRCGRVGCSACSSQRLTIPQLYGDVEVRVCNDCNNALLSEQQQQLPAQPRSMPRANSSALDGYKWRLSGIITHDKLLREEFCYEHAPSVALCLSILQHHVDQRQCVDLLLFHCRKLEKLLVPNPEVDYELVAKMLQLLALAAKVRGAPAEFETIREHSEIIMAVVQQGCESLIPAGPLNNHSLRKLADALVEAEHWQLALDVHLKCGFATTGVMAAHGLACLRAGCYDAAREKFGHCMTRLSSEQTNSSIYKHIFAKLLDTTATCSVKKRPQRGPALLQEILQLIAALPHTQPQPETLKRASLIRNSNSSLVSLFSRRRELYVAQAPLHEPALNVINALANLKLIAKGNYGEPAAVITNEEEQRQTRSFEESIHYVLSYGSHADILQFLMQQEELRAALRYWQLHQLEAELFIQHIFQVSVAAGQLPTLIDQLQQLDSDGHMNTWRLPLLQTCRHLEQQQQLNSLYQLQLLLKDPVRASMTCVKFYALHCDNFQKLHANSQHLTSAHMHLQGELDLAQWEHMQREQQQPGSRRASTVSYSSISTCFAMQMDARALNGHINTIRRQLELAKFLAICEREQPLVDGLLCTLQILKQIRLELTRGNLPTLFDGTAERIQLCILVLLCGKNIDEGFGLAYGILQDYKLSPQKLFGATAKYLAKNQRLCDVDRLLDCIASNNGSNSAADADELLSIAINAAVNTNEPEVKQALDKLVKRISNVELRISSYIFIGQLKSAYLLANKHERLADIRKILRQAEMTNQLHIKRLCEKKLNMHTATMSPMPL</sequence>
<dbReference type="InterPro" id="IPR057946">
    <property type="entry name" value="TPR_ZFYVE26"/>
</dbReference>
<evidence type="ECO:0000256" key="1">
    <source>
        <dbReference type="ARBA" id="ARBA00022553"/>
    </source>
</evidence>
<feature type="region of interest" description="Disordered" evidence="6">
    <location>
        <begin position="370"/>
        <end position="401"/>
    </location>
</feature>
<dbReference type="InterPro" id="IPR011011">
    <property type="entry name" value="Znf_FYVE_PHD"/>
</dbReference>
<dbReference type="PANTHER" id="PTHR46591">
    <property type="entry name" value="ZINC FINGER FYVE DOMAIN-CONTAINING PROTEIN 26"/>
    <property type="match status" value="1"/>
</dbReference>
<dbReference type="SMART" id="SM00064">
    <property type="entry name" value="FYVE"/>
    <property type="match status" value="1"/>
</dbReference>
<dbReference type="GO" id="GO:0030496">
    <property type="term" value="C:midbody"/>
    <property type="evidence" value="ECO:0007669"/>
    <property type="project" value="TreeGrafter"/>
</dbReference>
<dbReference type="InterPro" id="IPR000306">
    <property type="entry name" value="Znf_FYVE"/>
</dbReference>
<protein>
    <submittedName>
        <fullName evidence="8">CG5270</fullName>
    </submittedName>
</protein>
<evidence type="ECO:0000256" key="2">
    <source>
        <dbReference type="ARBA" id="ARBA00022723"/>
    </source>
</evidence>
<dbReference type="GO" id="GO:0032266">
    <property type="term" value="F:phosphatidylinositol-3-phosphate binding"/>
    <property type="evidence" value="ECO:0007669"/>
    <property type="project" value="InterPro"/>
</dbReference>
<evidence type="ECO:0000256" key="5">
    <source>
        <dbReference type="PROSITE-ProRule" id="PRU00091"/>
    </source>
</evidence>
<name>A0A0M4ETU8_DROBS</name>
<dbReference type="PROSITE" id="PS50178">
    <property type="entry name" value="ZF_FYVE"/>
    <property type="match status" value="1"/>
</dbReference>
<dbReference type="GO" id="GO:0000724">
    <property type="term" value="P:double-strand break repair via homologous recombination"/>
    <property type="evidence" value="ECO:0007669"/>
    <property type="project" value="InterPro"/>
</dbReference>
<reference evidence="8 9" key="1">
    <citation type="submission" date="2015-08" db="EMBL/GenBank/DDBJ databases">
        <title>Ancestral chromatin configuration constrains chromatin evolution on differentiating sex chromosomes in Drosophila.</title>
        <authorList>
            <person name="Zhou Q."/>
            <person name="Bachtrog D."/>
        </authorList>
    </citation>
    <scope>NUCLEOTIDE SEQUENCE [LARGE SCALE GENOMIC DNA]</scope>
    <source>
        <tissue evidence="8">Whole larvae</tissue>
    </source>
</reference>
<feature type="domain" description="FYVE-type" evidence="7">
    <location>
        <begin position="1433"/>
        <end position="1494"/>
    </location>
</feature>
<dbReference type="GO" id="GO:0005813">
    <property type="term" value="C:centrosome"/>
    <property type="evidence" value="ECO:0007669"/>
    <property type="project" value="TreeGrafter"/>
</dbReference>
<organism evidence="8 9">
    <name type="scientific">Drosophila busckii</name>
    <name type="common">Fruit fly</name>
    <dbReference type="NCBI Taxonomy" id="30019"/>
    <lineage>
        <taxon>Eukaryota</taxon>
        <taxon>Metazoa</taxon>
        <taxon>Ecdysozoa</taxon>
        <taxon>Arthropoda</taxon>
        <taxon>Hexapoda</taxon>
        <taxon>Insecta</taxon>
        <taxon>Pterygota</taxon>
        <taxon>Neoptera</taxon>
        <taxon>Endopterygota</taxon>
        <taxon>Diptera</taxon>
        <taxon>Brachycera</taxon>
        <taxon>Muscomorpha</taxon>
        <taxon>Ephydroidea</taxon>
        <taxon>Drosophilidae</taxon>
        <taxon>Drosophila</taxon>
    </lineage>
</organism>
<dbReference type="InterPro" id="IPR028730">
    <property type="entry name" value="ZFYVE26"/>
</dbReference>
<keyword evidence="1" id="KW-0597">Phosphoprotein</keyword>
<dbReference type="EMBL" id="CP012526">
    <property type="protein sequence ID" value="ALC46367.1"/>
    <property type="molecule type" value="Genomic_DNA"/>
</dbReference>
<dbReference type="GO" id="GO:0032465">
    <property type="term" value="P:regulation of cytokinesis"/>
    <property type="evidence" value="ECO:0007669"/>
    <property type="project" value="TreeGrafter"/>
</dbReference>
<dbReference type="GO" id="GO:0000281">
    <property type="term" value="P:mitotic cytokinesis"/>
    <property type="evidence" value="ECO:0007669"/>
    <property type="project" value="InterPro"/>
</dbReference>
<keyword evidence="4" id="KW-0862">Zinc</keyword>
<dbReference type="Gene3D" id="3.30.40.10">
    <property type="entry name" value="Zinc/RING finger domain, C3HC4 (zinc finger)"/>
    <property type="match status" value="1"/>
</dbReference>
<feature type="region of interest" description="Disordered" evidence="6">
    <location>
        <begin position="493"/>
        <end position="539"/>
    </location>
</feature>
<dbReference type="Proteomes" id="UP000494163">
    <property type="component" value="Chromosome 3R"/>
</dbReference>
<dbReference type="InterPro" id="IPR013083">
    <property type="entry name" value="Znf_RING/FYVE/PHD"/>
</dbReference>
<evidence type="ECO:0000256" key="6">
    <source>
        <dbReference type="SAM" id="MobiDB-lite"/>
    </source>
</evidence>
<dbReference type="OMA" id="SYYTALC"/>
<dbReference type="OrthoDB" id="1936617at2759"/>
<keyword evidence="9" id="KW-1185">Reference proteome</keyword>
<gene>
    <name evidence="8" type="ORF">Dbus_chr3Rg1117</name>
</gene>
<accession>A0A0M4ETU8</accession>
<evidence type="ECO:0000256" key="3">
    <source>
        <dbReference type="ARBA" id="ARBA00022771"/>
    </source>
</evidence>
<dbReference type="InterPro" id="IPR017455">
    <property type="entry name" value="Znf_FYVE-rel"/>
</dbReference>
<feature type="compositionally biased region" description="Basic residues" evidence="6">
    <location>
        <begin position="517"/>
        <end position="526"/>
    </location>
</feature>
<evidence type="ECO:0000313" key="9">
    <source>
        <dbReference type="Proteomes" id="UP000494163"/>
    </source>
</evidence>
<dbReference type="GO" id="GO:0008270">
    <property type="term" value="F:zinc ion binding"/>
    <property type="evidence" value="ECO:0007669"/>
    <property type="project" value="UniProtKB-KW"/>
</dbReference>
<dbReference type="Pfam" id="PF25569">
    <property type="entry name" value="TPR_ZFYVE26"/>
    <property type="match status" value="1"/>
</dbReference>
<feature type="compositionally biased region" description="Low complexity" evidence="6">
    <location>
        <begin position="527"/>
        <end position="538"/>
    </location>
</feature>
<proteinExistence type="predicted"/>
<keyword evidence="3 5" id="KW-0863">Zinc-finger</keyword>
<dbReference type="GO" id="GO:0005765">
    <property type="term" value="C:lysosomal membrane"/>
    <property type="evidence" value="ECO:0007669"/>
    <property type="project" value="TreeGrafter"/>
</dbReference>
<evidence type="ECO:0000259" key="7">
    <source>
        <dbReference type="PROSITE" id="PS50178"/>
    </source>
</evidence>
<dbReference type="Pfam" id="PF01363">
    <property type="entry name" value="FYVE"/>
    <property type="match status" value="1"/>
</dbReference>
<feature type="compositionally biased region" description="Acidic residues" evidence="6">
    <location>
        <begin position="376"/>
        <end position="388"/>
    </location>
</feature>